<comment type="similarity">
    <text evidence="7">Belongs to the CobU/CobP family.</text>
</comment>
<evidence type="ECO:0000256" key="4">
    <source>
        <dbReference type="ARBA" id="ARBA00003889"/>
    </source>
</evidence>
<evidence type="ECO:0000256" key="14">
    <source>
        <dbReference type="ARBA" id="ARBA00022840"/>
    </source>
</evidence>
<evidence type="ECO:0000256" key="2">
    <source>
        <dbReference type="ARBA" id="ARBA00000711"/>
    </source>
</evidence>
<evidence type="ECO:0000256" key="18">
    <source>
        <dbReference type="SAM" id="MobiDB-lite"/>
    </source>
</evidence>
<dbReference type="InterPro" id="IPR003200">
    <property type="entry name" value="Nict_dMeBzImd_PRibTrfase"/>
</dbReference>
<protein>
    <recommendedName>
        <fullName evidence="16">Adenosylcobinamide kinase</fullName>
        <ecNumber evidence="8">2.7.1.156</ecNumber>
        <ecNumber evidence="9">2.7.7.62</ecNumber>
    </recommendedName>
    <alternativeName>
        <fullName evidence="17">Adenosylcobinamide-phosphate guanylyltransferase</fullName>
    </alternativeName>
</protein>
<comment type="catalytic activity">
    <reaction evidence="3">
        <text>adenosylcob(III)inamide + GTP = adenosylcob(III)inamide phosphate + GDP + H(+)</text>
        <dbReference type="Rhea" id="RHEA:15765"/>
        <dbReference type="ChEBI" id="CHEBI:2480"/>
        <dbReference type="ChEBI" id="CHEBI:15378"/>
        <dbReference type="ChEBI" id="CHEBI:37565"/>
        <dbReference type="ChEBI" id="CHEBI:58189"/>
        <dbReference type="ChEBI" id="CHEBI:58502"/>
        <dbReference type="EC" id="2.7.1.156"/>
    </reaction>
</comment>
<keyword evidence="13" id="KW-0418">Kinase</keyword>
<dbReference type="GO" id="GO:0008820">
    <property type="term" value="F:cobinamide phosphate guanylyltransferase activity"/>
    <property type="evidence" value="ECO:0007669"/>
    <property type="project" value="UniProtKB-EC"/>
</dbReference>
<dbReference type="UniPathway" id="UPA00148">
    <property type="reaction ID" value="UER00236"/>
</dbReference>
<keyword evidence="14" id="KW-0067">ATP-binding</keyword>
<evidence type="ECO:0000256" key="1">
    <source>
        <dbReference type="ARBA" id="ARBA00000312"/>
    </source>
</evidence>
<keyword evidence="15" id="KW-0342">GTP-binding</keyword>
<accession>A0A239NAU1</accession>
<dbReference type="EC" id="2.7.7.62" evidence="9"/>
<dbReference type="InterPro" id="IPR003203">
    <property type="entry name" value="CobU/CobP"/>
</dbReference>
<keyword evidence="12" id="KW-0547">Nucleotide-binding</keyword>
<evidence type="ECO:0000256" key="15">
    <source>
        <dbReference type="ARBA" id="ARBA00023134"/>
    </source>
</evidence>
<dbReference type="Pfam" id="PF02277">
    <property type="entry name" value="DBI_PRT"/>
    <property type="match status" value="1"/>
</dbReference>
<dbReference type="EMBL" id="FZPH01000008">
    <property type="protein sequence ID" value="SNT52021.1"/>
    <property type="molecule type" value="Genomic_DNA"/>
</dbReference>
<comment type="catalytic activity">
    <reaction evidence="1">
        <text>adenosylcob(III)inamide + ATP = adenosylcob(III)inamide phosphate + ADP + H(+)</text>
        <dbReference type="Rhea" id="RHEA:15769"/>
        <dbReference type="ChEBI" id="CHEBI:2480"/>
        <dbReference type="ChEBI" id="CHEBI:15378"/>
        <dbReference type="ChEBI" id="CHEBI:30616"/>
        <dbReference type="ChEBI" id="CHEBI:58502"/>
        <dbReference type="ChEBI" id="CHEBI:456216"/>
        <dbReference type="EC" id="2.7.1.156"/>
    </reaction>
</comment>
<dbReference type="EC" id="2.7.1.156" evidence="8"/>
<evidence type="ECO:0000313" key="20">
    <source>
        <dbReference type="Proteomes" id="UP000198362"/>
    </source>
</evidence>
<dbReference type="RefSeq" id="WP_089251230.1">
    <property type="nucleotide sequence ID" value="NZ_FZPH01000008.1"/>
</dbReference>
<evidence type="ECO:0000256" key="16">
    <source>
        <dbReference type="ARBA" id="ARBA00029570"/>
    </source>
</evidence>
<dbReference type="GO" id="GO:0005524">
    <property type="term" value="F:ATP binding"/>
    <property type="evidence" value="ECO:0007669"/>
    <property type="project" value="UniProtKB-KW"/>
</dbReference>
<dbReference type="Pfam" id="PF02283">
    <property type="entry name" value="CobU"/>
    <property type="match status" value="1"/>
</dbReference>
<dbReference type="Proteomes" id="UP000198362">
    <property type="component" value="Unassembled WGS sequence"/>
</dbReference>
<organism evidence="19 20">
    <name type="scientific">Asanoa hainanensis</name>
    <dbReference type="NCBI Taxonomy" id="560556"/>
    <lineage>
        <taxon>Bacteria</taxon>
        <taxon>Bacillati</taxon>
        <taxon>Actinomycetota</taxon>
        <taxon>Actinomycetes</taxon>
        <taxon>Micromonosporales</taxon>
        <taxon>Micromonosporaceae</taxon>
        <taxon>Asanoa</taxon>
    </lineage>
</organism>
<evidence type="ECO:0000256" key="13">
    <source>
        <dbReference type="ARBA" id="ARBA00022777"/>
    </source>
</evidence>
<dbReference type="SUPFAM" id="SSF52733">
    <property type="entry name" value="Nicotinate mononucleotide:5,6-dimethylbenzimidazole phosphoribosyltransferase (CobT)"/>
    <property type="match status" value="1"/>
</dbReference>
<dbReference type="PANTHER" id="PTHR34848:SF1">
    <property type="entry name" value="BIFUNCTIONAL ADENOSYLCOBALAMIN BIOSYNTHESIS PROTEIN COBU"/>
    <property type="match status" value="1"/>
</dbReference>
<comment type="pathway">
    <text evidence="6">Cofactor biosynthesis; adenosylcobalamin biosynthesis; adenosylcobalamin from cob(II)yrinate a,c-diamide: step 5/7.</text>
</comment>
<sequence length="722" mass="73228">MSVDGWRSVLVLGGIRSGKSELAESLVGEDGPVRYVATGSPAGPDDPDWDARVTAHRERRPASWPTEEAGADVTRLLELLSGADEGETLLVDDLGGWVTALIDPERQPADDVATITDLATTVRESKARLILVSSEVGLSLVPLTPVGRAYTDALGATNQAVAEAADAVALVVAGQVAWLKQPFAAASPAPALAAAPVSAEPAAAPVVPATSPEVLTPAPAPAADVNGAGAAGQPAWSQPTMTLPALATGLIIQQGMSLPMPDEYTPPHARERLGTLDLGGAGFGGLQRVVEFAAATQGRALPQPWQKPRVVLIRGDHNGGAAAGTLPGESRRRADQARAGEGPIARLAAAAGATLQVVDAPACAAMEEREVLTLEEVDSALRYGWRLAEEASDDGVDVLVLGALGSGSEAAAAAVLAATTGAEPAAVLGRVVVPGAEIDDDAWMIRCAAVRDAMHRVRRSARSAKQVLVDVGGGDIAVATGLILGAAARRVPVLLDGPVGVAAGLVTRDLAGQARHWCLLPDHGNDPAVKLGADVLGLTPVLDLRLGLGEGATSLAALPLLVSALTLAAGLPVHPAVAPDDETLAAADSFDEPADPAELPPSAWQGHPEPDPAATTWSDPVDASAATWSDPAPEAAPAWPVSPAPDPVEKPATAWPGTSDPDPATTSPASSGDAVPAPRDGGDDHATGNGTSASVEPEPRPSALESWFKPADTETDQPTRGA</sequence>
<keyword evidence="19" id="KW-0328">Glycosyltransferase</keyword>
<dbReference type="CDD" id="cd00544">
    <property type="entry name" value="CobU"/>
    <property type="match status" value="1"/>
</dbReference>
<evidence type="ECO:0000256" key="3">
    <source>
        <dbReference type="ARBA" id="ARBA00001522"/>
    </source>
</evidence>
<gene>
    <name evidence="19" type="ORF">SAMN05421812_10886</name>
</gene>
<dbReference type="Gene3D" id="3.40.50.10210">
    <property type="match status" value="1"/>
</dbReference>
<evidence type="ECO:0000256" key="6">
    <source>
        <dbReference type="ARBA" id="ARBA00005159"/>
    </source>
</evidence>
<name>A0A239NAU1_9ACTN</name>
<evidence type="ECO:0000256" key="10">
    <source>
        <dbReference type="ARBA" id="ARBA00022573"/>
    </source>
</evidence>
<dbReference type="Gene3D" id="3.40.50.300">
    <property type="entry name" value="P-loop containing nucleotide triphosphate hydrolases"/>
    <property type="match status" value="1"/>
</dbReference>
<evidence type="ECO:0000256" key="7">
    <source>
        <dbReference type="ARBA" id="ARBA00007490"/>
    </source>
</evidence>
<evidence type="ECO:0000313" key="19">
    <source>
        <dbReference type="EMBL" id="SNT52021.1"/>
    </source>
</evidence>
<evidence type="ECO:0000256" key="9">
    <source>
        <dbReference type="ARBA" id="ARBA00012523"/>
    </source>
</evidence>
<dbReference type="GO" id="GO:0009236">
    <property type="term" value="P:cobalamin biosynthetic process"/>
    <property type="evidence" value="ECO:0007669"/>
    <property type="project" value="UniProtKB-UniPathway"/>
</dbReference>
<comment type="pathway">
    <text evidence="5">Cofactor biosynthesis; adenosylcobalamin biosynthesis; adenosylcobalamin from cob(II)yrinate a,c-diamide: step 6/7.</text>
</comment>
<feature type="region of interest" description="Disordered" evidence="18">
    <location>
        <begin position="590"/>
        <end position="722"/>
    </location>
</feature>
<dbReference type="InterPro" id="IPR027417">
    <property type="entry name" value="P-loop_NTPase"/>
</dbReference>
<evidence type="ECO:0000256" key="17">
    <source>
        <dbReference type="ARBA" id="ARBA00030571"/>
    </source>
</evidence>
<dbReference type="SUPFAM" id="SSF52540">
    <property type="entry name" value="P-loop containing nucleoside triphosphate hydrolases"/>
    <property type="match status" value="1"/>
</dbReference>
<evidence type="ECO:0000256" key="11">
    <source>
        <dbReference type="ARBA" id="ARBA00022679"/>
    </source>
</evidence>
<keyword evidence="10" id="KW-0169">Cobalamin biosynthesis</keyword>
<keyword evidence="11 19" id="KW-0808">Transferase</keyword>
<proteinExistence type="inferred from homology"/>
<evidence type="ECO:0000256" key="12">
    <source>
        <dbReference type="ARBA" id="ARBA00022741"/>
    </source>
</evidence>
<dbReference type="OrthoDB" id="9781491at2"/>
<comment type="function">
    <text evidence="4">Catalyzes ATP-dependent phosphorylation of adenosylcobinamide and addition of GMP to adenosylcobinamide phosphate.</text>
</comment>
<reference evidence="19 20" key="1">
    <citation type="submission" date="2017-06" db="EMBL/GenBank/DDBJ databases">
        <authorList>
            <person name="Kim H.J."/>
            <person name="Triplett B.A."/>
        </authorList>
    </citation>
    <scope>NUCLEOTIDE SEQUENCE [LARGE SCALE GENOMIC DNA]</scope>
    <source>
        <strain evidence="19 20">CGMCC 4.5593</strain>
    </source>
</reference>
<dbReference type="GO" id="GO:0005525">
    <property type="term" value="F:GTP binding"/>
    <property type="evidence" value="ECO:0007669"/>
    <property type="project" value="UniProtKB-KW"/>
</dbReference>
<dbReference type="PANTHER" id="PTHR34848">
    <property type="match status" value="1"/>
</dbReference>
<comment type="catalytic activity">
    <reaction evidence="2">
        <text>adenosylcob(III)inamide phosphate + GTP + H(+) = adenosylcob(III)inamide-GDP + diphosphate</text>
        <dbReference type="Rhea" id="RHEA:22712"/>
        <dbReference type="ChEBI" id="CHEBI:15378"/>
        <dbReference type="ChEBI" id="CHEBI:33019"/>
        <dbReference type="ChEBI" id="CHEBI:37565"/>
        <dbReference type="ChEBI" id="CHEBI:58502"/>
        <dbReference type="ChEBI" id="CHEBI:60487"/>
        <dbReference type="EC" id="2.7.7.62"/>
    </reaction>
</comment>
<evidence type="ECO:0000256" key="8">
    <source>
        <dbReference type="ARBA" id="ARBA00012016"/>
    </source>
</evidence>
<dbReference type="InterPro" id="IPR036087">
    <property type="entry name" value="Nict_dMeBzImd_PRibTrfase_sf"/>
</dbReference>
<keyword evidence="20" id="KW-1185">Reference proteome</keyword>
<dbReference type="AlphaFoldDB" id="A0A239NAU1"/>
<dbReference type="GO" id="GO:0008939">
    <property type="term" value="F:nicotinate-nucleotide-dimethylbenzimidazole phosphoribosyltransferase activity"/>
    <property type="evidence" value="ECO:0007669"/>
    <property type="project" value="InterPro"/>
</dbReference>
<evidence type="ECO:0000256" key="5">
    <source>
        <dbReference type="ARBA" id="ARBA00004692"/>
    </source>
</evidence>
<dbReference type="GO" id="GO:0043752">
    <property type="term" value="F:adenosylcobinamide kinase activity"/>
    <property type="evidence" value="ECO:0007669"/>
    <property type="project" value="UniProtKB-EC"/>
</dbReference>